<keyword evidence="2" id="KW-0830">Ubiquinone</keyword>
<keyword evidence="3" id="KW-1185">Reference proteome</keyword>
<gene>
    <name evidence="2 4" type="ORF">P152DRAFT_462494</name>
</gene>
<evidence type="ECO:0000313" key="4">
    <source>
        <dbReference type="RefSeq" id="XP_033530128.1"/>
    </source>
</evidence>
<accession>A0A6G1FRU6</accession>
<dbReference type="InterPro" id="IPR051207">
    <property type="entry name" value="ComplexI_NDUFA9_subunit"/>
</dbReference>
<dbReference type="GO" id="GO:0044877">
    <property type="term" value="F:protein-containing complex binding"/>
    <property type="evidence" value="ECO:0007669"/>
    <property type="project" value="TreeGrafter"/>
</dbReference>
<name>A0A6G1FRU6_9PEZI</name>
<dbReference type="AlphaFoldDB" id="A0A6G1FRU6"/>
<dbReference type="PANTHER" id="PTHR12126">
    <property type="entry name" value="NADH-UBIQUINONE OXIDOREDUCTASE 39 KDA SUBUNIT-RELATED"/>
    <property type="match status" value="1"/>
</dbReference>
<dbReference type="InterPro" id="IPR008030">
    <property type="entry name" value="NmrA-like"/>
</dbReference>
<dbReference type="Proteomes" id="UP000504638">
    <property type="component" value="Unplaced"/>
</dbReference>
<dbReference type="OrthoDB" id="275457at2759"/>
<dbReference type="SUPFAM" id="SSF51735">
    <property type="entry name" value="NAD(P)-binding Rossmann-fold domains"/>
    <property type="match status" value="1"/>
</dbReference>
<dbReference type="GeneID" id="54420935"/>
<organism evidence="2">
    <name type="scientific">Eremomyces bilateralis CBS 781.70</name>
    <dbReference type="NCBI Taxonomy" id="1392243"/>
    <lineage>
        <taxon>Eukaryota</taxon>
        <taxon>Fungi</taxon>
        <taxon>Dikarya</taxon>
        <taxon>Ascomycota</taxon>
        <taxon>Pezizomycotina</taxon>
        <taxon>Dothideomycetes</taxon>
        <taxon>Dothideomycetes incertae sedis</taxon>
        <taxon>Eremomycetales</taxon>
        <taxon>Eremomycetaceae</taxon>
        <taxon>Eremomyces</taxon>
    </lineage>
</organism>
<dbReference type="InterPro" id="IPR036291">
    <property type="entry name" value="NAD(P)-bd_dom_sf"/>
</dbReference>
<dbReference type="Pfam" id="PF05368">
    <property type="entry name" value="NmrA"/>
    <property type="match status" value="1"/>
</dbReference>
<feature type="domain" description="NmrA-like" evidence="1">
    <location>
        <begin position="15"/>
        <end position="243"/>
    </location>
</feature>
<dbReference type="EMBL" id="ML975183">
    <property type="protein sequence ID" value="KAF1808497.1"/>
    <property type="molecule type" value="Genomic_DNA"/>
</dbReference>
<protein>
    <submittedName>
        <fullName evidence="2 4">NADH-ubiquinone oxidoreductase 39 kDa subunit</fullName>
    </submittedName>
</protein>
<reference evidence="2 4" key="1">
    <citation type="submission" date="2020-01" db="EMBL/GenBank/DDBJ databases">
        <authorList>
            <consortium name="DOE Joint Genome Institute"/>
            <person name="Haridas S."/>
            <person name="Albert R."/>
            <person name="Binder M."/>
            <person name="Bloem J."/>
            <person name="Labutti K."/>
            <person name="Salamov A."/>
            <person name="Andreopoulos B."/>
            <person name="Baker S.E."/>
            <person name="Barry K."/>
            <person name="Bills G."/>
            <person name="Bluhm B.H."/>
            <person name="Cannon C."/>
            <person name="Castanera R."/>
            <person name="Culley D.E."/>
            <person name="Daum C."/>
            <person name="Ezra D."/>
            <person name="Gonzalez J.B."/>
            <person name="Henrissat B."/>
            <person name="Kuo A."/>
            <person name="Liang C."/>
            <person name="Lipzen A."/>
            <person name="Lutzoni F."/>
            <person name="Magnuson J."/>
            <person name="Mondo S."/>
            <person name="Nolan M."/>
            <person name="Ohm R."/>
            <person name="Pangilinan J."/>
            <person name="Park H.-J."/>
            <person name="Ramirez L."/>
            <person name="Alfaro M."/>
            <person name="Sun H."/>
            <person name="Tritt A."/>
            <person name="Yoshinaga Y."/>
            <person name="Zwiers L.-H."/>
            <person name="Turgeon B.G."/>
            <person name="Goodwin S.B."/>
            <person name="Spatafora J.W."/>
            <person name="Crous P.W."/>
            <person name="Grigoriev I.V."/>
        </authorList>
    </citation>
    <scope>NUCLEOTIDE SEQUENCE</scope>
    <source>
        <strain evidence="2 4">CBS 781.70</strain>
    </source>
</reference>
<reference evidence="4" key="2">
    <citation type="submission" date="2020-04" db="EMBL/GenBank/DDBJ databases">
        <authorList>
            <consortium name="NCBI Genome Project"/>
        </authorList>
    </citation>
    <scope>NUCLEOTIDE SEQUENCE</scope>
    <source>
        <strain evidence="4">CBS 781.70</strain>
    </source>
</reference>
<reference evidence="4" key="3">
    <citation type="submission" date="2025-04" db="UniProtKB">
        <authorList>
            <consortium name="RefSeq"/>
        </authorList>
    </citation>
    <scope>IDENTIFICATION</scope>
    <source>
        <strain evidence="4">CBS 781.70</strain>
    </source>
</reference>
<dbReference type="GO" id="GO:0005739">
    <property type="term" value="C:mitochondrion"/>
    <property type="evidence" value="ECO:0007669"/>
    <property type="project" value="TreeGrafter"/>
</dbReference>
<sequence length="293" mass="33937">MERRHLKVSGDLGRVNFIEFDLRNLDSIDESVRHSNMVYNLIGRDYPTKNYDLEDIHVTGAARIAEAVAKYDVDRFVHVSSFNADKASPSEFFRTKAQGEEVVRNIFPETTIVRPAPMFGYEDKLLNTLASVTNLFTSNSMQQKFWPVHAIDVGMALEKMIHDDTTTAETYELYGPKEYSMEGLAELVDKEIVKKRRHINVPKAVMKPISDILNRLIWWPVGCGDMVEREFIDQVIDPNAKTFNDLGIEPSEVKDLTYRYLLEYRSSSYYDLPPMTEKEHSEERKYLHVVDDR</sequence>
<dbReference type="FunFam" id="3.40.50.720:FF:000358">
    <property type="entry name" value="NADH-ubiquinone oxidoreductase 39 kDa subunit"/>
    <property type="match status" value="1"/>
</dbReference>
<evidence type="ECO:0000313" key="3">
    <source>
        <dbReference type="Proteomes" id="UP000504638"/>
    </source>
</evidence>
<proteinExistence type="predicted"/>
<dbReference type="PANTHER" id="PTHR12126:SF11">
    <property type="entry name" value="NADH DEHYDROGENASE [UBIQUINONE] 1 ALPHA SUBCOMPLEX SUBUNIT 9, MITOCHONDRIAL"/>
    <property type="match status" value="1"/>
</dbReference>
<dbReference type="CDD" id="cd05271">
    <property type="entry name" value="NDUFA9_like_SDR_a"/>
    <property type="match status" value="1"/>
</dbReference>
<dbReference type="Gene3D" id="3.40.50.720">
    <property type="entry name" value="NAD(P)-binding Rossmann-like Domain"/>
    <property type="match status" value="1"/>
</dbReference>
<evidence type="ECO:0000259" key="1">
    <source>
        <dbReference type="Pfam" id="PF05368"/>
    </source>
</evidence>
<dbReference type="RefSeq" id="XP_033530128.1">
    <property type="nucleotide sequence ID" value="XM_033680365.1"/>
</dbReference>
<evidence type="ECO:0000313" key="2">
    <source>
        <dbReference type="EMBL" id="KAF1808497.1"/>
    </source>
</evidence>